<comment type="caution">
    <text evidence="2">The sequence shown here is derived from an EMBL/GenBank/DDBJ whole genome shotgun (WGS) entry which is preliminary data.</text>
</comment>
<feature type="signal peptide" evidence="1">
    <location>
        <begin position="1"/>
        <end position="26"/>
    </location>
</feature>
<evidence type="ECO:0008006" key="4">
    <source>
        <dbReference type="Google" id="ProtNLM"/>
    </source>
</evidence>
<evidence type="ECO:0000313" key="2">
    <source>
        <dbReference type="EMBL" id="MDQ0578886.1"/>
    </source>
</evidence>
<protein>
    <recommendedName>
        <fullName evidence="4">Secreted protein</fullName>
    </recommendedName>
</protein>
<dbReference type="Proteomes" id="UP001230654">
    <property type="component" value="Unassembled WGS sequence"/>
</dbReference>
<dbReference type="RefSeq" id="WP_307161450.1">
    <property type="nucleotide sequence ID" value="NZ_JAUSWV010000002.1"/>
</dbReference>
<reference evidence="2 3" key="1">
    <citation type="submission" date="2023-07" db="EMBL/GenBank/DDBJ databases">
        <title>Comparative genomics of wheat-associated soil bacteria to identify genetic determinants of phenazine resistance.</title>
        <authorList>
            <person name="Mouncey N."/>
        </authorList>
    </citation>
    <scope>NUCLEOTIDE SEQUENCE [LARGE SCALE GENOMIC DNA]</scope>
    <source>
        <strain evidence="2 3">B2I6</strain>
    </source>
</reference>
<proteinExistence type="predicted"/>
<name>A0ABU0NID1_STRRH</name>
<gene>
    <name evidence="2" type="ORF">QF030_001064</name>
</gene>
<accession>A0ABU0NID1</accession>
<organism evidence="2 3">
    <name type="scientific">Streptomyces rishiriensis</name>
    <dbReference type="NCBI Taxonomy" id="68264"/>
    <lineage>
        <taxon>Bacteria</taxon>
        <taxon>Bacillati</taxon>
        <taxon>Actinomycetota</taxon>
        <taxon>Actinomycetes</taxon>
        <taxon>Kitasatosporales</taxon>
        <taxon>Streptomycetaceae</taxon>
        <taxon>Streptomyces</taxon>
    </lineage>
</organism>
<dbReference type="EMBL" id="JAUSWV010000002">
    <property type="protein sequence ID" value="MDQ0578886.1"/>
    <property type="molecule type" value="Genomic_DNA"/>
</dbReference>
<feature type="chain" id="PRO_5046391942" description="Secreted protein" evidence="1">
    <location>
        <begin position="27"/>
        <end position="138"/>
    </location>
</feature>
<keyword evidence="3" id="KW-1185">Reference proteome</keyword>
<evidence type="ECO:0000313" key="3">
    <source>
        <dbReference type="Proteomes" id="UP001230654"/>
    </source>
</evidence>
<sequence length="138" mass="13326">MNRAGKALVMTALAAGALTGAGTAPAAAAGDPLLPHPGPDGLVWVPEWTGDGGVASGGAWEGLPTVLTVACEGGGDVRVTMRSQGAEVAAFPVDCPAGGAGTGSVAMAAGVVRAGSFTIGVDASADDIRWSLTVTQPE</sequence>
<keyword evidence="1" id="KW-0732">Signal</keyword>
<evidence type="ECO:0000256" key="1">
    <source>
        <dbReference type="SAM" id="SignalP"/>
    </source>
</evidence>